<gene>
    <name evidence="1" type="ORF">L6164_018379</name>
</gene>
<dbReference type="EMBL" id="CM039432">
    <property type="protein sequence ID" value="KAI4333595.1"/>
    <property type="molecule type" value="Genomic_DNA"/>
</dbReference>
<proteinExistence type="predicted"/>
<name>A0ACB9NB15_BAUVA</name>
<reference evidence="1 2" key="1">
    <citation type="journal article" date="2022" name="DNA Res.">
        <title>Chromosomal-level genome assembly of the orchid tree Bauhinia variegata (Leguminosae; Cercidoideae) supports the allotetraploid origin hypothesis of Bauhinia.</title>
        <authorList>
            <person name="Zhong Y."/>
            <person name="Chen Y."/>
            <person name="Zheng D."/>
            <person name="Pang J."/>
            <person name="Liu Y."/>
            <person name="Luo S."/>
            <person name="Meng S."/>
            <person name="Qian L."/>
            <person name="Wei D."/>
            <person name="Dai S."/>
            <person name="Zhou R."/>
        </authorList>
    </citation>
    <scope>NUCLEOTIDE SEQUENCE [LARGE SCALE GENOMIC DNA]</scope>
    <source>
        <strain evidence="1">BV-YZ2020</strain>
    </source>
</reference>
<accession>A0ACB9NB15</accession>
<comment type="caution">
    <text evidence="1">The sequence shown here is derived from an EMBL/GenBank/DDBJ whole genome shotgun (WGS) entry which is preliminary data.</text>
</comment>
<dbReference type="Proteomes" id="UP000828941">
    <property type="component" value="Chromosome 7"/>
</dbReference>
<organism evidence="1 2">
    <name type="scientific">Bauhinia variegata</name>
    <name type="common">Purple orchid tree</name>
    <name type="synonym">Phanera variegata</name>
    <dbReference type="NCBI Taxonomy" id="167791"/>
    <lineage>
        <taxon>Eukaryota</taxon>
        <taxon>Viridiplantae</taxon>
        <taxon>Streptophyta</taxon>
        <taxon>Embryophyta</taxon>
        <taxon>Tracheophyta</taxon>
        <taxon>Spermatophyta</taxon>
        <taxon>Magnoliopsida</taxon>
        <taxon>eudicotyledons</taxon>
        <taxon>Gunneridae</taxon>
        <taxon>Pentapetalae</taxon>
        <taxon>rosids</taxon>
        <taxon>fabids</taxon>
        <taxon>Fabales</taxon>
        <taxon>Fabaceae</taxon>
        <taxon>Cercidoideae</taxon>
        <taxon>Cercideae</taxon>
        <taxon>Bauhiniinae</taxon>
        <taxon>Bauhinia</taxon>
    </lineage>
</organism>
<evidence type="ECO:0000313" key="1">
    <source>
        <dbReference type="EMBL" id="KAI4333595.1"/>
    </source>
</evidence>
<sequence>MFTSMKSKLLVLSLIVLLLMLVASSEVRVFPELPKVGKKINSELLLRELRNIARKSEFHNKRSMLGKLDRISPAGPDPQHH</sequence>
<evidence type="ECO:0000313" key="2">
    <source>
        <dbReference type="Proteomes" id="UP000828941"/>
    </source>
</evidence>
<keyword evidence="2" id="KW-1185">Reference proteome</keyword>
<protein>
    <submittedName>
        <fullName evidence="1">Uncharacterized protein</fullName>
    </submittedName>
</protein>